<evidence type="ECO:0000256" key="9">
    <source>
        <dbReference type="ARBA" id="ARBA00023136"/>
    </source>
</evidence>
<comment type="caution">
    <text evidence="12">The sequence shown here is derived from an EMBL/GenBank/DDBJ whole genome shotgun (WGS) entry which is preliminary data.</text>
</comment>
<feature type="transmembrane region" description="Helical" evidence="11">
    <location>
        <begin position="210"/>
        <end position="226"/>
    </location>
</feature>
<keyword evidence="5 11" id="KW-0812">Transmembrane</keyword>
<organism evidence="12 13">
    <name type="scientific">Nocardioides taihuensis</name>
    <dbReference type="NCBI Taxonomy" id="1835606"/>
    <lineage>
        <taxon>Bacteria</taxon>
        <taxon>Bacillati</taxon>
        <taxon>Actinomycetota</taxon>
        <taxon>Actinomycetes</taxon>
        <taxon>Propionibacteriales</taxon>
        <taxon>Nocardioidaceae</taxon>
        <taxon>Nocardioides</taxon>
    </lineage>
</organism>
<evidence type="ECO:0000256" key="8">
    <source>
        <dbReference type="ARBA" id="ARBA00023065"/>
    </source>
</evidence>
<accession>A0ABW0BH12</accession>
<name>A0ABW0BH12_9ACTN</name>
<dbReference type="Gene3D" id="1.20.1530.10">
    <property type="entry name" value="Na+/H+ antiporter like domain"/>
    <property type="match status" value="1"/>
</dbReference>
<dbReference type="HAMAP" id="MF_01844">
    <property type="entry name" value="NhaA"/>
    <property type="match status" value="1"/>
</dbReference>
<feature type="transmembrane region" description="Helical" evidence="11">
    <location>
        <begin position="298"/>
        <end position="321"/>
    </location>
</feature>
<dbReference type="Pfam" id="PF06965">
    <property type="entry name" value="Na_H_antiport_1"/>
    <property type="match status" value="1"/>
</dbReference>
<comment type="catalytic activity">
    <reaction evidence="11">
        <text>Na(+)(in) + 2 H(+)(out) = Na(+)(out) + 2 H(+)(in)</text>
        <dbReference type="Rhea" id="RHEA:29251"/>
        <dbReference type="ChEBI" id="CHEBI:15378"/>
        <dbReference type="ChEBI" id="CHEBI:29101"/>
    </reaction>
</comment>
<evidence type="ECO:0000256" key="6">
    <source>
        <dbReference type="ARBA" id="ARBA00022989"/>
    </source>
</evidence>
<evidence type="ECO:0000256" key="11">
    <source>
        <dbReference type="HAMAP-Rule" id="MF_01844"/>
    </source>
</evidence>
<feature type="transmembrane region" description="Helical" evidence="11">
    <location>
        <begin position="69"/>
        <end position="86"/>
    </location>
</feature>
<feature type="transmembrane region" description="Helical" evidence="11">
    <location>
        <begin position="366"/>
        <end position="386"/>
    </location>
</feature>
<dbReference type="RefSeq" id="WP_378589029.1">
    <property type="nucleotide sequence ID" value="NZ_JBHSKD010000008.1"/>
</dbReference>
<comment type="subcellular location">
    <subcellularLocation>
        <location evidence="1">Cell inner membrane</location>
        <topology evidence="1">Multi-pass membrane protein</topology>
    </subcellularLocation>
    <subcellularLocation>
        <location evidence="11">Cell membrane</location>
        <topology evidence="11">Multi-pass membrane protein</topology>
    </subcellularLocation>
</comment>
<evidence type="ECO:0000256" key="3">
    <source>
        <dbReference type="ARBA" id="ARBA00022449"/>
    </source>
</evidence>
<dbReference type="InterPro" id="IPR004670">
    <property type="entry name" value="NhaA"/>
</dbReference>
<dbReference type="InterPro" id="IPR023171">
    <property type="entry name" value="Na/H_antiporter_dom_sf"/>
</dbReference>
<dbReference type="PANTHER" id="PTHR30341:SF0">
    <property type="entry name" value="NA(+)_H(+) ANTIPORTER NHAA"/>
    <property type="match status" value="1"/>
</dbReference>
<keyword evidence="8 11" id="KW-0406">Ion transport</keyword>
<keyword evidence="9 11" id="KW-0472">Membrane</keyword>
<keyword evidence="10 11" id="KW-0739">Sodium transport</keyword>
<dbReference type="EMBL" id="JBHSKD010000008">
    <property type="protein sequence ID" value="MFC5176586.1"/>
    <property type="molecule type" value="Genomic_DNA"/>
</dbReference>
<evidence type="ECO:0000256" key="1">
    <source>
        <dbReference type="ARBA" id="ARBA00004429"/>
    </source>
</evidence>
<feature type="transmembrane region" description="Helical" evidence="11">
    <location>
        <begin position="29"/>
        <end position="49"/>
    </location>
</feature>
<sequence>MDAPRRAIFPTPGSEESSFLGDLFRQETVGGMLALLAAAVAVVWANSPWSASYTELLHLQVGPLDMEHWAADGALTIFFFVAGLELKRELVVGSLRRPADAAVPVVAAMCGVAVPALIYVVVNLVANDGRPGGWAIPAATDIAFALAVLAVVGSNLPTALRAFLLTLAVVDDLIVIIIIAVFFTEQLHWLPLLLAFVAFAAFALLQRFRVTSPLLYVPIAVAAWWLVHESGIHATIAGVVLGLLVRVRRDPGEEQAPCERLEHRLQPLSTAVAVPFFALLSAGVALDLGSGLLGNPIVVGIVLGLVLGKPIGVFGGAWLVAHLTRAELNEDLSWRDVGGVAVLAGIGFTVSLLVAELSFEGDDRNLAKVAVLGGSVIAAVLGALALGHRDRFHATP</sequence>
<dbReference type="NCBIfam" id="TIGR00773">
    <property type="entry name" value="NhaA"/>
    <property type="match status" value="1"/>
</dbReference>
<keyword evidence="6 11" id="KW-1133">Transmembrane helix</keyword>
<keyword evidence="13" id="KW-1185">Reference proteome</keyword>
<keyword evidence="2 11" id="KW-0813">Transport</keyword>
<dbReference type="Proteomes" id="UP001596087">
    <property type="component" value="Unassembled WGS sequence"/>
</dbReference>
<proteinExistence type="inferred from homology"/>
<evidence type="ECO:0000256" key="2">
    <source>
        <dbReference type="ARBA" id="ARBA00022448"/>
    </source>
</evidence>
<comment type="similarity">
    <text evidence="11">Belongs to the NhaA Na(+)/H(+) (TC 2.A.33) antiporter family.</text>
</comment>
<gene>
    <name evidence="11 12" type="primary">nhaA</name>
    <name evidence="12" type="ORF">ACFPGP_07870</name>
</gene>
<dbReference type="PANTHER" id="PTHR30341">
    <property type="entry name" value="SODIUM ION/PROTON ANTIPORTER NHAA-RELATED"/>
    <property type="match status" value="1"/>
</dbReference>
<evidence type="ECO:0000256" key="7">
    <source>
        <dbReference type="ARBA" id="ARBA00023053"/>
    </source>
</evidence>
<feature type="transmembrane region" description="Helical" evidence="11">
    <location>
        <begin position="163"/>
        <end position="183"/>
    </location>
</feature>
<feature type="transmembrane region" description="Helical" evidence="11">
    <location>
        <begin position="189"/>
        <end position="205"/>
    </location>
</feature>
<feature type="transmembrane region" description="Helical" evidence="11">
    <location>
        <begin position="134"/>
        <end position="156"/>
    </location>
</feature>
<keyword evidence="4 11" id="KW-1003">Cell membrane</keyword>
<evidence type="ECO:0000313" key="12">
    <source>
        <dbReference type="EMBL" id="MFC5176586.1"/>
    </source>
</evidence>
<feature type="transmembrane region" description="Helical" evidence="11">
    <location>
        <begin position="333"/>
        <end position="354"/>
    </location>
</feature>
<evidence type="ECO:0000256" key="5">
    <source>
        <dbReference type="ARBA" id="ARBA00022692"/>
    </source>
</evidence>
<reference evidence="13" key="1">
    <citation type="journal article" date="2019" name="Int. J. Syst. Evol. Microbiol.">
        <title>The Global Catalogue of Microorganisms (GCM) 10K type strain sequencing project: providing services to taxonomists for standard genome sequencing and annotation.</title>
        <authorList>
            <consortium name="The Broad Institute Genomics Platform"/>
            <consortium name="The Broad Institute Genome Sequencing Center for Infectious Disease"/>
            <person name="Wu L."/>
            <person name="Ma J."/>
        </authorList>
    </citation>
    <scope>NUCLEOTIDE SEQUENCE [LARGE SCALE GENOMIC DNA]</scope>
    <source>
        <strain evidence="13">DFY41</strain>
    </source>
</reference>
<evidence type="ECO:0000256" key="10">
    <source>
        <dbReference type="ARBA" id="ARBA00023201"/>
    </source>
</evidence>
<keyword evidence="3 11" id="KW-0050">Antiport</keyword>
<feature type="transmembrane region" description="Helical" evidence="11">
    <location>
        <begin position="98"/>
        <end position="122"/>
    </location>
</feature>
<evidence type="ECO:0000313" key="13">
    <source>
        <dbReference type="Proteomes" id="UP001596087"/>
    </source>
</evidence>
<evidence type="ECO:0000256" key="4">
    <source>
        <dbReference type="ARBA" id="ARBA00022475"/>
    </source>
</evidence>
<feature type="transmembrane region" description="Helical" evidence="11">
    <location>
        <begin position="268"/>
        <end position="286"/>
    </location>
</feature>
<protein>
    <recommendedName>
        <fullName evidence="11">Na(+)/H(+) antiporter NhaA</fullName>
    </recommendedName>
    <alternativeName>
        <fullName evidence="11">Sodium/proton antiporter NhaA</fullName>
    </alternativeName>
</protein>
<comment type="function">
    <text evidence="11">Na(+)/H(+) antiporter that extrudes sodium in exchange for external protons.</text>
</comment>
<keyword evidence="7 11" id="KW-0915">Sodium</keyword>